<evidence type="ECO:0000313" key="1">
    <source>
        <dbReference type="EMBL" id="KKN02122.1"/>
    </source>
</evidence>
<gene>
    <name evidence="1" type="ORF">LCGC14_1120750</name>
</gene>
<protein>
    <submittedName>
        <fullName evidence="1">Uncharacterized protein</fullName>
    </submittedName>
</protein>
<dbReference type="EMBL" id="LAZR01005181">
    <property type="protein sequence ID" value="KKN02122.1"/>
    <property type="molecule type" value="Genomic_DNA"/>
</dbReference>
<proteinExistence type="predicted"/>
<comment type="caution">
    <text evidence="1">The sequence shown here is derived from an EMBL/GenBank/DDBJ whole genome shotgun (WGS) entry which is preliminary data.</text>
</comment>
<dbReference type="AlphaFoldDB" id="A0A0F9MRT2"/>
<accession>A0A0F9MRT2</accession>
<sequence length="94" mass="11087">MEKIYIVMGSAGEYSDHITWQVAAYKTEEEAKKHVGKAAERFRELNLKYHEDVYAIPKGENEYDACMHVDYTGTRYYVEEVDLYHDVVEYRLIA</sequence>
<organism evidence="1">
    <name type="scientific">marine sediment metagenome</name>
    <dbReference type="NCBI Taxonomy" id="412755"/>
    <lineage>
        <taxon>unclassified sequences</taxon>
        <taxon>metagenomes</taxon>
        <taxon>ecological metagenomes</taxon>
    </lineage>
</organism>
<name>A0A0F9MRT2_9ZZZZ</name>
<reference evidence="1" key="1">
    <citation type="journal article" date="2015" name="Nature">
        <title>Complex archaea that bridge the gap between prokaryotes and eukaryotes.</title>
        <authorList>
            <person name="Spang A."/>
            <person name="Saw J.H."/>
            <person name="Jorgensen S.L."/>
            <person name="Zaremba-Niedzwiedzka K."/>
            <person name="Martijn J."/>
            <person name="Lind A.E."/>
            <person name="van Eijk R."/>
            <person name="Schleper C."/>
            <person name="Guy L."/>
            <person name="Ettema T.J."/>
        </authorList>
    </citation>
    <scope>NUCLEOTIDE SEQUENCE</scope>
</reference>